<keyword evidence="1" id="KW-0805">Transcription regulation</keyword>
<evidence type="ECO:0000256" key="3">
    <source>
        <dbReference type="ARBA" id="ARBA00023163"/>
    </source>
</evidence>
<keyword evidence="3" id="KW-0804">Transcription</keyword>
<dbReference type="SMART" id="SM00345">
    <property type="entry name" value="HTH_GNTR"/>
    <property type="match status" value="1"/>
</dbReference>
<dbReference type="Pfam" id="PF00392">
    <property type="entry name" value="GntR"/>
    <property type="match status" value="1"/>
</dbReference>
<dbReference type="PANTHER" id="PTHR38445">
    <property type="entry name" value="HTH-TYPE TRANSCRIPTIONAL REPRESSOR YTRA"/>
    <property type="match status" value="1"/>
</dbReference>
<organism evidence="5 6">
    <name type="scientific">Urechidicola vernalis</name>
    <dbReference type="NCBI Taxonomy" id="3075600"/>
    <lineage>
        <taxon>Bacteria</taxon>
        <taxon>Pseudomonadati</taxon>
        <taxon>Bacteroidota</taxon>
        <taxon>Flavobacteriia</taxon>
        <taxon>Flavobacteriales</taxon>
        <taxon>Flavobacteriaceae</taxon>
        <taxon>Urechidicola</taxon>
    </lineage>
</organism>
<dbReference type="EMBL" id="JAVRHV010000002">
    <property type="protein sequence ID" value="MDT0552669.1"/>
    <property type="molecule type" value="Genomic_DNA"/>
</dbReference>
<comment type="caution">
    <text evidence="5">The sequence shown here is derived from an EMBL/GenBank/DDBJ whole genome shotgun (WGS) entry which is preliminary data.</text>
</comment>
<evidence type="ECO:0000313" key="5">
    <source>
        <dbReference type="EMBL" id="MDT0552669.1"/>
    </source>
</evidence>
<protein>
    <submittedName>
        <fullName evidence="5">GntR family transcriptional regulator</fullName>
    </submittedName>
</protein>
<sequence>MGIISIQNNSGIPKYRQIITSVEQAIETNVLIKGDQLPSINTIRKEFSLSRDTVLLAFNELKLRGIVESVAGKGYYVKSTKTKTKQKVFLLFDELNAFKENLYHSFITNLDSNIDVDIYFHHFNIDVFESLIKNNAGNYNYYIIMPANLENAHFAIDKLPKDKVIILDQTNPNLINYTSIYQNFERDIYNSLTEVLSKIITYNKLVLVFKEDKQPLGMLNGFQNFCSEFNLKSEVILRMRNRTIHKGDIYLVPDDRSLILAIKKIKSSKLTLGKDIGIISYNETLLKEIVADGITTISTDFNYMGKRLAEIITQKETIKIENPTSIIIRNSI</sequence>
<accession>A0ABU2Y382</accession>
<dbReference type="InterPro" id="IPR036388">
    <property type="entry name" value="WH-like_DNA-bd_sf"/>
</dbReference>
<evidence type="ECO:0000256" key="2">
    <source>
        <dbReference type="ARBA" id="ARBA00023125"/>
    </source>
</evidence>
<dbReference type="CDD" id="cd07377">
    <property type="entry name" value="WHTH_GntR"/>
    <property type="match status" value="1"/>
</dbReference>
<evidence type="ECO:0000256" key="1">
    <source>
        <dbReference type="ARBA" id="ARBA00023015"/>
    </source>
</evidence>
<dbReference type="Proteomes" id="UP001252186">
    <property type="component" value="Unassembled WGS sequence"/>
</dbReference>
<dbReference type="SUPFAM" id="SSF53822">
    <property type="entry name" value="Periplasmic binding protein-like I"/>
    <property type="match status" value="1"/>
</dbReference>
<gene>
    <name evidence="5" type="ORF">RM519_05370</name>
</gene>
<dbReference type="Gene3D" id="1.10.10.10">
    <property type="entry name" value="Winged helix-like DNA-binding domain superfamily/Winged helix DNA-binding domain"/>
    <property type="match status" value="1"/>
</dbReference>
<dbReference type="PANTHER" id="PTHR38445:SF10">
    <property type="entry name" value="GNTR-FAMILY TRANSCRIPTIONAL REGULATOR"/>
    <property type="match status" value="1"/>
</dbReference>
<dbReference type="InterPro" id="IPR036390">
    <property type="entry name" value="WH_DNA-bd_sf"/>
</dbReference>
<dbReference type="InterPro" id="IPR028082">
    <property type="entry name" value="Peripla_BP_I"/>
</dbReference>
<dbReference type="PROSITE" id="PS50949">
    <property type="entry name" value="HTH_GNTR"/>
    <property type="match status" value="1"/>
</dbReference>
<keyword evidence="2" id="KW-0238">DNA-binding</keyword>
<keyword evidence="6" id="KW-1185">Reference proteome</keyword>
<dbReference type="RefSeq" id="WP_311592585.1">
    <property type="nucleotide sequence ID" value="NZ_JAVRHV010000002.1"/>
</dbReference>
<evidence type="ECO:0000313" key="6">
    <source>
        <dbReference type="Proteomes" id="UP001252186"/>
    </source>
</evidence>
<evidence type="ECO:0000259" key="4">
    <source>
        <dbReference type="PROSITE" id="PS50949"/>
    </source>
</evidence>
<dbReference type="SUPFAM" id="SSF46785">
    <property type="entry name" value="Winged helix' DNA-binding domain"/>
    <property type="match status" value="1"/>
</dbReference>
<name>A0ABU2Y382_9FLAO</name>
<reference evidence="5 6" key="1">
    <citation type="submission" date="2023-09" db="EMBL/GenBank/DDBJ databases">
        <authorList>
            <person name="Rey-Velasco X."/>
        </authorList>
    </citation>
    <scope>NUCLEOTIDE SEQUENCE [LARGE SCALE GENOMIC DNA]</scope>
    <source>
        <strain evidence="5 6">P050</strain>
    </source>
</reference>
<feature type="domain" description="HTH gntR-type" evidence="4">
    <location>
        <begin position="12"/>
        <end position="80"/>
    </location>
</feature>
<proteinExistence type="predicted"/>
<dbReference type="InterPro" id="IPR000524">
    <property type="entry name" value="Tscrpt_reg_HTH_GntR"/>
</dbReference>
<dbReference type="Gene3D" id="3.40.50.2300">
    <property type="match status" value="2"/>
</dbReference>